<protein>
    <submittedName>
        <fullName evidence="5">5-oxoprolinase subunit PxpB</fullName>
        <ecNumber evidence="5">3.5.2.9</ecNumber>
    </submittedName>
</protein>
<keyword evidence="6" id="KW-1185">Reference proteome</keyword>
<reference evidence="5 6" key="1">
    <citation type="journal article" date="2024" name="Int. J. Syst. Evol. Microbiol.">
        <title>Paenibacillus hexagrammi sp. nov., a novel bacterium isolated from the gut content of Hexagrammos agrammus.</title>
        <authorList>
            <person name="Jung H.K."/>
            <person name="Kim D.G."/>
            <person name="Zin H."/>
            <person name="Park J."/>
            <person name="Jung H."/>
            <person name="Kim Y.O."/>
            <person name="Kong H.J."/>
            <person name="Kim J.W."/>
            <person name="Kim Y.S."/>
        </authorList>
    </citation>
    <scope>NUCLEOTIDE SEQUENCE [LARGE SCALE GENOMIC DNA]</scope>
    <source>
        <strain evidence="5 6">YPD9-1</strain>
    </source>
</reference>
<evidence type="ECO:0000313" key="6">
    <source>
        <dbReference type="Proteomes" id="UP001649230"/>
    </source>
</evidence>
<dbReference type="PANTHER" id="PTHR34698:SF2">
    <property type="entry name" value="5-OXOPROLINASE SUBUNIT B"/>
    <property type="match status" value="1"/>
</dbReference>
<dbReference type="InterPro" id="IPR010016">
    <property type="entry name" value="PxpB"/>
</dbReference>
<dbReference type="RefSeq" id="WP_235121012.1">
    <property type="nucleotide sequence ID" value="NZ_CP090978.1"/>
</dbReference>
<dbReference type="SMART" id="SM00796">
    <property type="entry name" value="AHS1"/>
    <property type="match status" value="1"/>
</dbReference>
<dbReference type="Pfam" id="PF02682">
    <property type="entry name" value="CT_C_D"/>
    <property type="match status" value="1"/>
</dbReference>
<keyword evidence="1" id="KW-0547">Nucleotide-binding</keyword>
<feature type="domain" description="Carboxyltransferase" evidence="4">
    <location>
        <begin position="15"/>
        <end position="248"/>
    </location>
</feature>
<dbReference type="EMBL" id="CP090978">
    <property type="protein sequence ID" value="UJF34438.1"/>
    <property type="molecule type" value="Genomic_DNA"/>
</dbReference>
<dbReference type="EC" id="3.5.2.9" evidence="5"/>
<keyword evidence="3" id="KW-0067">ATP-binding</keyword>
<dbReference type="GO" id="GO:0017168">
    <property type="term" value="F:5-oxoprolinase (ATP-hydrolyzing) activity"/>
    <property type="evidence" value="ECO:0007669"/>
    <property type="project" value="UniProtKB-EC"/>
</dbReference>
<dbReference type="Proteomes" id="UP001649230">
    <property type="component" value="Chromosome"/>
</dbReference>
<dbReference type="Gene3D" id="2.40.100.10">
    <property type="entry name" value="Cyclophilin-like"/>
    <property type="match status" value="1"/>
</dbReference>
<organism evidence="5 6">
    <name type="scientific">Paenibacillus hexagrammi</name>
    <dbReference type="NCBI Taxonomy" id="2908839"/>
    <lineage>
        <taxon>Bacteria</taxon>
        <taxon>Bacillati</taxon>
        <taxon>Bacillota</taxon>
        <taxon>Bacilli</taxon>
        <taxon>Bacillales</taxon>
        <taxon>Paenibacillaceae</taxon>
        <taxon>Paenibacillus</taxon>
    </lineage>
</organism>
<dbReference type="SUPFAM" id="SSF50891">
    <property type="entry name" value="Cyclophilin-like"/>
    <property type="match status" value="1"/>
</dbReference>
<dbReference type="SUPFAM" id="SSF160467">
    <property type="entry name" value="PH0987 N-terminal domain-like"/>
    <property type="match status" value="1"/>
</dbReference>
<dbReference type="InterPro" id="IPR003833">
    <property type="entry name" value="CT_C_D"/>
</dbReference>
<keyword evidence="2 5" id="KW-0378">Hydrolase</keyword>
<evidence type="ECO:0000256" key="1">
    <source>
        <dbReference type="ARBA" id="ARBA00022741"/>
    </source>
</evidence>
<proteinExistence type="predicted"/>
<evidence type="ECO:0000313" key="5">
    <source>
        <dbReference type="EMBL" id="UJF34438.1"/>
    </source>
</evidence>
<dbReference type="InterPro" id="IPR029000">
    <property type="entry name" value="Cyclophilin-like_dom_sf"/>
</dbReference>
<accession>A0ABY3SLS4</accession>
<name>A0ABY3SLS4_9BACL</name>
<dbReference type="PANTHER" id="PTHR34698">
    <property type="entry name" value="5-OXOPROLINASE SUBUNIT B"/>
    <property type="match status" value="1"/>
</dbReference>
<dbReference type="NCBIfam" id="TIGR00370">
    <property type="entry name" value="5-oxoprolinase subunit PxpB"/>
    <property type="match status" value="1"/>
</dbReference>
<evidence type="ECO:0000256" key="2">
    <source>
        <dbReference type="ARBA" id="ARBA00022801"/>
    </source>
</evidence>
<evidence type="ECO:0000259" key="4">
    <source>
        <dbReference type="SMART" id="SM00796"/>
    </source>
</evidence>
<evidence type="ECO:0000256" key="3">
    <source>
        <dbReference type="ARBA" id="ARBA00022840"/>
    </source>
</evidence>
<dbReference type="Gene3D" id="3.30.1360.40">
    <property type="match status" value="1"/>
</dbReference>
<sequence>MKSAETNLSNSSFPYEIYDLGESAVVIRLGNEIRQDIHERVRGLAAYLEGLNIPGFIELVMAYTTITIYYDMWTVYKRTFPQLPVSQEEGGQLELQNESELPFDTMSHYLRRAIDLYIRDSGQTKSAKQAPKVVEIPVCYGDERGPDLEEVAHYHKLAVEEIIEIHTAKIYTVYMIGFAPGFAYLGGLDERIATPRRSIPRTQLPMGAVGIGGSQTGVYPLQTPGGWNWIGQTPIRLFRPESSPPSLLQAGDEVRFVPISSKEYEELKGGQRTDESGNP</sequence>
<gene>
    <name evidence="5" type="primary">pxpB</name>
    <name evidence="5" type="ORF">L0M14_04395</name>
</gene>